<name>A0ABV0QKB0_9TELE</name>
<dbReference type="Proteomes" id="UP001434883">
    <property type="component" value="Unassembled WGS sequence"/>
</dbReference>
<dbReference type="EMBL" id="JAHRIN010016638">
    <property type="protein sequence ID" value="MEQ2196250.1"/>
    <property type="molecule type" value="Genomic_DNA"/>
</dbReference>
<comment type="caution">
    <text evidence="1">The sequence shown here is derived from an EMBL/GenBank/DDBJ whole genome shotgun (WGS) entry which is preliminary data.</text>
</comment>
<organism evidence="1 2">
    <name type="scientific">Xenoophorus captivus</name>
    <dbReference type="NCBI Taxonomy" id="1517983"/>
    <lineage>
        <taxon>Eukaryota</taxon>
        <taxon>Metazoa</taxon>
        <taxon>Chordata</taxon>
        <taxon>Craniata</taxon>
        <taxon>Vertebrata</taxon>
        <taxon>Euteleostomi</taxon>
        <taxon>Actinopterygii</taxon>
        <taxon>Neopterygii</taxon>
        <taxon>Teleostei</taxon>
        <taxon>Neoteleostei</taxon>
        <taxon>Acanthomorphata</taxon>
        <taxon>Ovalentaria</taxon>
        <taxon>Atherinomorphae</taxon>
        <taxon>Cyprinodontiformes</taxon>
        <taxon>Goodeidae</taxon>
        <taxon>Xenoophorus</taxon>
    </lineage>
</organism>
<evidence type="ECO:0000313" key="1">
    <source>
        <dbReference type="EMBL" id="MEQ2196250.1"/>
    </source>
</evidence>
<sequence>VVLIHSRIGLADPQLVHSVRQQAKEILLEKGVDLLLGMETCWYLLSQSESC</sequence>
<accession>A0ABV0QKB0</accession>
<feature type="non-terminal residue" evidence="1">
    <location>
        <position position="1"/>
    </location>
</feature>
<reference evidence="1 2" key="1">
    <citation type="submission" date="2021-06" db="EMBL/GenBank/DDBJ databases">
        <authorList>
            <person name="Palmer J.M."/>
        </authorList>
    </citation>
    <scope>NUCLEOTIDE SEQUENCE [LARGE SCALE GENOMIC DNA]</scope>
    <source>
        <strain evidence="1 2">XC_2019</strain>
        <tissue evidence="1">Muscle</tissue>
    </source>
</reference>
<keyword evidence="2" id="KW-1185">Reference proteome</keyword>
<proteinExistence type="predicted"/>
<protein>
    <submittedName>
        <fullName evidence="1">Uncharacterized protein</fullName>
    </submittedName>
</protein>
<gene>
    <name evidence="1" type="ORF">XENOCAPTIV_029070</name>
</gene>
<evidence type="ECO:0000313" key="2">
    <source>
        <dbReference type="Proteomes" id="UP001434883"/>
    </source>
</evidence>